<dbReference type="Gene3D" id="3.30.370.10">
    <property type="entry name" value="Barstar-like"/>
    <property type="match status" value="1"/>
</dbReference>
<evidence type="ECO:0000259" key="2">
    <source>
        <dbReference type="Pfam" id="PF01337"/>
    </source>
</evidence>
<reference evidence="3 4" key="1">
    <citation type="submission" date="2019-06" db="EMBL/GenBank/DDBJ databases">
        <title>Whole genome shotgun sequence of Streptomyces gardneri NBRC 12865.</title>
        <authorList>
            <person name="Hosoyama A."/>
            <person name="Uohara A."/>
            <person name="Ohji S."/>
            <person name="Ichikawa N."/>
        </authorList>
    </citation>
    <scope>NUCLEOTIDE SEQUENCE [LARGE SCALE GENOMIC DNA]</scope>
    <source>
        <strain evidence="3 4">NBRC 12865</strain>
    </source>
</reference>
<keyword evidence="4" id="KW-1185">Reference proteome</keyword>
<dbReference type="Pfam" id="PF01337">
    <property type="entry name" value="Barstar"/>
    <property type="match status" value="1"/>
</dbReference>
<dbReference type="EMBL" id="BJMN01000079">
    <property type="protein sequence ID" value="GEB62136.1"/>
    <property type="molecule type" value="Genomic_DNA"/>
</dbReference>
<comment type="similarity">
    <text evidence="1">Belongs to the barstar family.</text>
</comment>
<accession>A0A4Y3RWR1</accession>
<feature type="domain" description="Barstar (barnase inhibitor)" evidence="2">
    <location>
        <begin position="6"/>
        <end position="85"/>
    </location>
</feature>
<evidence type="ECO:0000313" key="3">
    <source>
        <dbReference type="EMBL" id="GEB62136.1"/>
    </source>
</evidence>
<dbReference type="AlphaFoldDB" id="A0A4Y3RWR1"/>
<proteinExistence type="inferred from homology"/>
<evidence type="ECO:0000313" key="4">
    <source>
        <dbReference type="Proteomes" id="UP000315226"/>
    </source>
</evidence>
<dbReference type="InterPro" id="IPR000468">
    <property type="entry name" value="Barstar"/>
</dbReference>
<dbReference type="CDD" id="cd05141">
    <property type="entry name" value="Barstar_evA4336-like"/>
    <property type="match status" value="1"/>
</dbReference>
<dbReference type="Proteomes" id="UP000315226">
    <property type="component" value="Unassembled WGS sequence"/>
</dbReference>
<organism evidence="3 4">
    <name type="scientific">Streptomyces gardneri</name>
    <dbReference type="NCBI Taxonomy" id="66892"/>
    <lineage>
        <taxon>Bacteria</taxon>
        <taxon>Bacillati</taxon>
        <taxon>Actinomycetota</taxon>
        <taxon>Actinomycetes</taxon>
        <taxon>Kitasatosporales</taxon>
        <taxon>Streptomycetaceae</taxon>
        <taxon>Streptomyces</taxon>
    </lineage>
</organism>
<comment type="caution">
    <text evidence="3">The sequence shown here is derived from an EMBL/GenBank/DDBJ whole genome shotgun (WGS) entry which is preliminary data.</text>
</comment>
<protein>
    <recommendedName>
        <fullName evidence="2">Barstar (barnase inhibitor) domain-containing protein</fullName>
    </recommendedName>
</protein>
<dbReference type="OrthoDB" id="5184890at2"/>
<evidence type="ECO:0000256" key="1">
    <source>
        <dbReference type="ARBA" id="ARBA00006845"/>
    </source>
</evidence>
<name>A0A4Y3RWR1_9ACTN</name>
<sequence length="110" mass="12007">MRLADAVVLDLTGVTDKAALMDRCAVTLALPAWFGRNWDALADCLTDLPEPVTVVVTGWQEYARTRPHEWRTAQDVFATAVDERPTRLCVLLSLGEGLVGSDEPPATRLG</sequence>
<dbReference type="InterPro" id="IPR035905">
    <property type="entry name" value="Barstar-like_sf"/>
</dbReference>
<gene>
    <name evidence="3" type="ORF">SGA01_77410</name>
</gene>
<dbReference type="RefSeq" id="WP_141302813.1">
    <property type="nucleotide sequence ID" value="NZ_BJMN01000079.1"/>
</dbReference>
<dbReference type="SUPFAM" id="SSF52038">
    <property type="entry name" value="Barstar-related"/>
    <property type="match status" value="1"/>
</dbReference>